<sequence>MIIVVAVVAVLLVGAVVALCVSRLDVPGVPAAVTTESARALPAGPVSAEDVHDLRLDLAFRGYRMSQVDEALRRLGQELAERDAEIARLRDVAEHTGGHPR</sequence>
<dbReference type="InterPro" id="IPR019933">
    <property type="entry name" value="DivIVA_domain"/>
</dbReference>
<accession>A0A543KR23</accession>
<organism evidence="1 2">
    <name type="scientific">Ornithinimicrobium humiphilum</name>
    <dbReference type="NCBI Taxonomy" id="125288"/>
    <lineage>
        <taxon>Bacteria</taxon>
        <taxon>Bacillati</taxon>
        <taxon>Actinomycetota</taxon>
        <taxon>Actinomycetes</taxon>
        <taxon>Micrococcales</taxon>
        <taxon>Ornithinimicrobiaceae</taxon>
        <taxon>Ornithinimicrobium</taxon>
    </lineage>
</organism>
<gene>
    <name evidence="1" type="ORF">FB476_2434</name>
</gene>
<reference evidence="1 2" key="1">
    <citation type="submission" date="2019-06" db="EMBL/GenBank/DDBJ databases">
        <title>Sequencing the genomes of 1000 actinobacteria strains.</title>
        <authorList>
            <person name="Klenk H.-P."/>
        </authorList>
    </citation>
    <scope>NUCLEOTIDE SEQUENCE [LARGE SCALE GENOMIC DNA]</scope>
    <source>
        <strain evidence="1 2">DSM 12362</strain>
    </source>
</reference>
<keyword evidence="2" id="KW-1185">Reference proteome</keyword>
<dbReference type="AlphaFoldDB" id="A0A543KR23"/>
<comment type="caution">
    <text evidence="1">The sequence shown here is derived from an EMBL/GenBank/DDBJ whole genome shotgun (WGS) entry which is preliminary data.</text>
</comment>
<dbReference type="RefSeq" id="WP_238329693.1">
    <property type="nucleotide sequence ID" value="NZ_BAAAIL010000002.1"/>
</dbReference>
<dbReference type="Proteomes" id="UP000315133">
    <property type="component" value="Unassembled WGS sequence"/>
</dbReference>
<name>A0A543KR23_9MICO</name>
<dbReference type="EMBL" id="VFPU01000001">
    <property type="protein sequence ID" value="TQM97521.1"/>
    <property type="molecule type" value="Genomic_DNA"/>
</dbReference>
<proteinExistence type="predicted"/>
<dbReference type="Gene3D" id="6.10.250.660">
    <property type="match status" value="1"/>
</dbReference>
<evidence type="ECO:0000313" key="2">
    <source>
        <dbReference type="Proteomes" id="UP000315133"/>
    </source>
</evidence>
<protein>
    <submittedName>
        <fullName evidence="1">DivIVA domain-containing protein</fullName>
    </submittedName>
</protein>
<evidence type="ECO:0000313" key="1">
    <source>
        <dbReference type="EMBL" id="TQM97521.1"/>
    </source>
</evidence>
<dbReference type="NCBIfam" id="TIGR03544">
    <property type="entry name" value="DivI1A_domain"/>
    <property type="match status" value="1"/>
</dbReference>